<evidence type="ECO:0000259" key="7">
    <source>
        <dbReference type="Pfam" id="PF02749"/>
    </source>
</evidence>
<dbReference type="PANTHER" id="PTHR32179">
    <property type="entry name" value="NICOTINATE-NUCLEOTIDE PYROPHOSPHORYLASE [CARBOXYLATING]"/>
    <property type="match status" value="1"/>
</dbReference>
<dbReference type="NCBIfam" id="TIGR01334">
    <property type="entry name" value="modD"/>
    <property type="match status" value="1"/>
</dbReference>
<reference evidence="8" key="1">
    <citation type="submission" date="2016-08" db="EMBL/GenBank/DDBJ databases">
        <title>Complete genome of Cloacibacillus porcorum.</title>
        <authorList>
            <person name="Looft T."/>
            <person name="Bayles D.O."/>
            <person name="Alt D.P."/>
        </authorList>
    </citation>
    <scope>NUCLEOTIDE SEQUENCE [LARGE SCALE GENOMIC DNA]</scope>
    <source>
        <strain evidence="8">CL-84</strain>
    </source>
</reference>
<name>A0A1B2I1S5_9BACT</name>
<evidence type="ECO:0000313" key="9">
    <source>
        <dbReference type="Proteomes" id="UP000093044"/>
    </source>
</evidence>
<organism evidence="8 9">
    <name type="scientific">Cloacibacillus porcorum</name>
    <dbReference type="NCBI Taxonomy" id="1197717"/>
    <lineage>
        <taxon>Bacteria</taxon>
        <taxon>Thermotogati</taxon>
        <taxon>Synergistota</taxon>
        <taxon>Synergistia</taxon>
        <taxon>Synergistales</taxon>
        <taxon>Synergistaceae</taxon>
        <taxon>Cloacibacillus</taxon>
    </lineage>
</organism>
<evidence type="ECO:0000313" key="8">
    <source>
        <dbReference type="EMBL" id="ANZ43928.1"/>
    </source>
</evidence>
<dbReference type="InterPro" id="IPR013785">
    <property type="entry name" value="Aldolase_TIM"/>
</dbReference>
<evidence type="ECO:0000256" key="1">
    <source>
        <dbReference type="ARBA" id="ARBA00009400"/>
    </source>
</evidence>
<dbReference type="GO" id="GO:0004514">
    <property type="term" value="F:nicotinate-nucleotide diphosphorylase (carboxylating) activity"/>
    <property type="evidence" value="ECO:0007669"/>
    <property type="project" value="InterPro"/>
</dbReference>
<dbReference type="Pfam" id="PF02749">
    <property type="entry name" value="QRPTase_N"/>
    <property type="match status" value="1"/>
</dbReference>
<dbReference type="FunFam" id="3.20.20.70:FF:000030">
    <property type="entry name" value="Nicotinate-nucleotide pyrophosphorylase, carboxylating"/>
    <property type="match status" value="1"/>
</dbReference>
<evidence type="ECO:0000259" key="6">
    <source>
        <dbReference type="Pfam" id="PF01729"/>
    </source>
</evidence>
<dbReference type="PIRSF" id="PIRSF006250">
    <property type="entry name" value="NadC_ModD"/>
    <property type="match status" value="1"/>
</dbReference>
<feature type="domain" description="Quinolinate phosphoribosyl transferase C-terminal" evidence="6">
    <location>
        <begin position="107"/>
        <end position="275"/>
    </location>
</feature>
<dbReference type="AlphaFoldDB" id="A0A1B2I1S5"/>
<dbReference type="InterPro" id="IPR036068">
    <property type="entry name" value="Nicotinate_pribotase-like_C"/>
</dbReference>
<dbReference type="KEGG" id="cpor:BED41_01770"/>
<keyword evidence="4 5" id="KW-0808">Transferase</keyword>
<dbReference type="SUPFAM" id="SSF51690">
    <property type="entry name" value="Nicotinate/Quinolinate PRTase C-terminal domain-like"/>
    <property type="match status" value="1"/>
</dbReference>
<feature type="domain" description="Quinolinate phosphoribosyl transferase N-terminal" evidence="7">
    <location>
        <begin position="22"/>
        <end position="105"/>
    </location>
</feature>
<dbReference type="Pfam" id="PF01729">
    <property type="entry name" value="QRPTase_C"/>
    <property type="match status" value="1"/>
</dbReference>
<gene>
    <name evidence="8" type="ORF">BED41_01770</name>
</gene>
<comment type="similarity">
    <text evidence="1 5">Belongs to the NadC/ModD family.</text>
</comment>
<dbReference type="RefSeq" id="WP_066742303.1">
    <property type="nucleotide sequence ID" value="NZ_CP016757.1"/>
</dbReference>
<dbReference type="Gene3D" id="3.20.20.70">
    <property type="entry name" value="Aldolase class I"/>
    <property type="match status" value="1"/>
</dbReference>
<evidence type="ECO:0000256" key="5">
    <source>
        <dbReference type="PIRNR" id="PIRNR006250"/>
    </source>
</evidence>
<dbReference type="GO" id="GO:0009435">
    <property type="term" value="P:NAD+ biosynthetic process"/>
    <property type="evidence" value="ECO:0007669"/>
    <property type="project" value="InterPro"/>
</dbReference>
<dbReference type="PANTHER" id="PTHR32179:SF4">
    <property type="entry name" value="PYROPHOSPHORYLASE MODD-RELATED"/>
    <property type="match status" value="1"/>
</dbReference>
<accession>A0A1B2I1S5</accession>
<keyword evidence="3 5" id="KW-0328">Glycosyltransferase</keyword>
<evidence type="ECO:0000256" key="4">
    <source>
        <dbReference type="ARBA" id="ARBA00022679"/>
    </source>
</evidence>
<evidence type="ECO:0000256" key="2">
    <source>
        <dbReference type="ARBA" id="ARBA00019205"/>
    </source>
</evidence>
<dbReference type="Gene3D" id="3.90.1170.20">
    <property type="entry name" value="Quinolinate phosphoribosyl transferase, N-terminal domain"/>
    <property type="match status" value="1"/>
</dbReference>
<dbReference type="STRING" id="1197717.BED41_01770"/>
<proteinExistence type="inferred from homology"/>
<dbReference type="InterPro" id="IPR037128">
    <property type="entry name" value="Quinolinate_PRibosylTase_N_sf"/>
</dbReference>
<dbReference type="InterPro" id="IPR006242">
    <property type="entry name" value="ModD"/>
</dbReference>
<dbReference type="GO" id="GO:0034213">
    <property type="term" value="P:quinolinate catabolic process"/>
    <property type="evidence" value="ECO:0007669"/>
    <property type="project" value="TreeGrafter"/>
</dbReference>
<dbReference type="GeneID" id="83056576"/>
<evidence type="ECO:0000256" key="3">
    <source>
        <dbReference type="ARBA" id="ARBA00022676"/>
    </source>
</evidence>
<dbReference type="InterPro" id="IPR027277">
    <property type="entry name" value="NadC/ModD"/>
</dbReference>
<dbReference type="EMBL" id="CP016757">
    <property type="protein sequence ID" value="ANZ43928.1"/>
    <property type="molecule type" value="Genomic_DNA"/>
</dbReference>
<dbReference type="CDD" id="cd01573">
    <property type="entry name" value="modD_like"/>
    <property type="match status" value="1"/>
</dbReference>
<dbReference type="InterPro" id="IPR002638">
    <property type="entry name" value="Quinolinate_PRibosylTrfase_C"/>
</dbReference>
<dbReference type="InterPro" id="IPR022412">
    <property type="entry name" value="Quinolinate_PRibosylTrfase_N"/>
</dbReference>
<dbReference type="Proteomes" id="UP000093044">
    <property type="component" value="Chromosome"/>
</dbReference>
<dbReference type="GO" id="GO:0005737">
    <property type="term" value="C:cytoplasm"/>
    <property type="evidence" value="ECO:0007669"/>
    <property type="project" value="TreeGrafter"/>
</dbReference>
<keyword evidence="9" id="KW-1185">Reference proteome</keyword>
<sequence length="279" mass="29917">MMFYISDGYIEELIHEDLQHMDLTTLSMGIEEVPGQITAFPKRGCLLAGVEEAARIFEKCGAEAEILIPSGTRAEGGESCLIVRGTAGRLHACYKLAQNVMEYSSGIATRTAAMLEAARAENPGIHVAVTRKHFPGAKALSLKAALAGGASLHRLGLSDSILAFDQHRVFTDDFTALIPRMAEAFPEKKIEAEADGPEEAMSYLRAGADMVQCERFAPEALSAFVKEAKSAFPKAVIAAAGGINADNAGEYAAAGVDILVTSWVYFGKPEDIKMKFSRI</sequence>
<dbReference type="OrthoDB" id="9770610at2"/>
<protein>
    <recommendedName>
        <fullName evidence="2">Putative pyrophosphorylase ModD</fullName>
    </recommendedName>
</protein>
<dbReference type="SUPFAM" id="SSF54675">
    <property type="entry name" value="Nicotinate/Quinolinate PRTase N-terminal domain-like"/>
    <property type="match status" value="1"/>
</dbReference>